<dbReference type="OrthoDB" id="303668at2759"/>
<feature type="coiled-coil region" evidence="1">
    <location>
        <begin position="134"/>
        <end position="161"/>
    </location>
</feature>
<name>A0A8S1MIQ2_9CILI</name>
<reference evidence="2" key="1">
    <citation type="submission" date="2021-01" db="EMBL/GenBank/DDBJ databases">
        <authorList>
            <consortium name="Genoscope - CEA"/>
            <person name="William W."/>
        </authorList>
    </citation>
    <scope>NUCLEOTIDE SEQUENCE</scope>
</reference>
<proteinExistence type="predicted"/>
<keyword evidence="1" id="KW-0175">Coiled coil</keyword>
<evidence type="ECO:0000256" key="1">
    <source>
        <dbReference type="SAM" id="Coils"/>
    </source>
</evidence>
<comment type="caution">
    <text evidence="2">The sequence shown here is derived from an EMBL/GenBank/DDBJ whole genome shotgun (WGS) entry which is preliminary data.</text>
</comment>
<protein>
    <submittedName>
        <fullName evidence="2">Uncharacterized protein</fullName>
    </submittedName>
</protein>
<sequence>MNRSQQQYLNKQQNYIQVNDQNSDQLQENLERLSNIMTKKPSQVKIVHVQMHGYLRSPSAHLSMQTRDTPASKLKSIGQVDFEKSNDKMVQQLNANLRKSFLNVTNHYLENSNSNCNQSQKSRNYNSWIGLSVIERNKIFIEEKEKKLKRLKEQKDENEISQCTFAPAFFNQIRVERNKSCQVNKSYQDIHQQKKLHNSRLY</sequence>
<dbReference type="AlphaFoldDB" id="A0A8S1MIQ2"/>
<evidence type="ECO:0000313" key="3">
    <source>
        <dbReference type="Proteomes" id="UP000692954"/>
    </source>
</evidence>
<accession>A0A8S1MIQ2</accession>
<evidence type="ECO:0000313" key="2">
    <source>
        <dbReference type="EMBL" id="CAD8075064.1"/>
    </source>
</evidence>
<keyword evidence="3" id="KW-1185">Reference proteome</keyword>
<organism evidence="2 3">
    <name type="scientific">Paramecium sonneborni</name>
    <dbReference type="NCBI Taxonomy" id="65129"/>
    <lineage>
        <taxon>Eukaryota</taxon>
        <taxon>Sar</taxon>
        <taxon>Alveolata</taxon>
        <taxon>Ciliophora</taxon>
        <taxon>Intramacronucleata</taxon>
        <taxon>Oligohymenophorea</taxon>
        <taxon>Peniculida</taxon>
        <taxon>Parameciidae</taxon>
        <taxon>Paramecium</taxon>
    </lineage>
</organism>
<dbReference type="Proteomes" id="UP000692954">
    <property type="component" value="Unassembled WGS sequence"/>
</dbReference>
<dbReference type="EMBL" id="CAJJDN010000033">
    <property type="protein sequence ID" value="CAD8075064.1"/>
    <property type="molecule type" value="Genomic_DNA"/>
</dbReference>
<gene>
    <name evidence="2" type="ORF">PSON_ATCC_30995.1.T0330039</name>
</gene>